<dbReference type="GeneID" id="54359820"/>
<sequence length="525" mass="59185">MSLTLSGRLTPTDKLLQYRVLRKENLSTAERSKRSRQVNKLLASSAQTGTSIEYNFDAADWEHTGILHDDQELIQDLQQKATLPTTTDILSAVISKLRMLGTLEQVQHLHSLLLEPPAFDIYKVDHVDQLKIALQRPFTLLFAPQSSSVGSTHAWSIKDQIESLYQDGVGSAYQPGRRNVTGETATGRADVPQMRRLFLKEGDITQDDLGTNFLDLVNRSGHSFVPDAIKRIDLIRQIKQRMHKGGFSRSNGTPSESTGFMLLSRPSVSGWHTDKAGYCTVLTCLEGKKFWFTPRGDWGANLMRHYYNGSARESSFSEFTAQAIEVGDTLIQCPGTPHAVVTPCDTLFGGDFVLIPSLYHRSIRVMRLTLEGRLESNEELDVIDYQNHALILDNICDFEDIMETIDHEATWAEVGELLESQSLLTRDNDFGFRRCRQPRRVVVPKKGDKRKAELQNARVLFLLACDNFWWGLRHQRIRPQEGELVWSEESSGQAPQSRAPGIFVQKRSRRKRAVSSVGGSPTRGT</sequence>
<dbReference type="Proteomes" id="UP000504637">
    <property type="component" value="Unplaced"/>
</dbReference>
<dbReference type="SUPFAM" id="SSF51197">
    <property type="entry name" value="Clavaminate synthase-like"/>
    <property type="match status" value="1"/>
</dbReference>
<dbReference type="RefSeq" id="XP_033455341.1">
    <property type="nucleotide sequence ID" value="XM_033602020.1"/>
</dbReference>
<proteinExistence type="predicted"/>
<feature type="compositionally biased region" description="Low complexity" evidence="1">
    <location>
        <begin position="514"/>
        <end position="525"/>
    </location>
</feature>
<evidence type="ECO:0000256" key="1">
    <source>
        <dbReference type="SAM" id="MobiDB-lite"/>
    </source>
</evidence>
<reference evidence="3" key="1">
    <citation type="submission" date="2020-01" db="EMBL/GenBank/DDBJ databases">
        <authorList>
            <consortium name="DOE Joint Genome Institute"/>
            <person name="Haridas S."/>
            <person name="Albert R."/>
            <person name="Binder M."/>
            <person name="Bloem J."/>
            <person name="Labutti K."/>
            <person name="Salamov A."/>
            <person name="Andreopoulos B."/>
            <person name="Baker S.E."/>
            <person name="Barry K."/>
            <person name="Bills G."/>
            <person name="Bluhm B.H."/>
            <person name="Cannon C."/>
            <person name="Castanera R."/>
            <person name="Culley D.E."/>
            <person name="Daum C."/>
            <person name="Ezra D."/>
            <person name="Gonzalez J.B."/>
            <person name="Henrissat B."/>
            <person name="Kuo A."/>
            <person name="Liang C."/>
            <person name="Lipzen A."/>
            <person name="Lutzoni F."/>
            <person name="Magnuson J."/>
            <person name="Mondo S."/>
            <person name="Nolan M."/>
            <person name="Ohm R."/>
            <person name="Pangilinan J."/>
            <person name="Park H.-J."/>
            <person name="Ramirez L."/>
            <person name="Alfaro M."/>
            <person name="Sun H."/>
            <person name="Tritt A."/>
            <person name="Yoshinaga Y."/>
            <person name="Zwiers L.-H."/>
            <person name="Turgeon B.G."/>
            <person name="Goodwin S.B."/>
            <person name="Spatafora J.W."/>
            <person name="Crous P.W."/>
            <person name="Grigoriev I.V."/>
        </authorList>
    </citation>
    <scope>NUCLEOTIDE SEQUENCE</scope>
    <source>
        <strain evidence="3">CBS 342.82</strain>
    </source>
</reference>
<reference evidence="3" key="3">
    <citation type="submission" date="2025-08" db="UniProtKB">
        <authorList>
            <consortium name="RefSeq"/>
        </authorList>
    </citation>
    <scope>IDENTIFICATION</scope>
    <source>
        <strain evidence="3">CBS 342.82</strain>
    </source>
</reference>
<protein>
    <recommendedName>
        <fullName evidence="4">JmjC domain-containing protein</fullName>
    </recommendedName>
</protein>
<accession>A0A6J3LR44</accession>
<feature type="region of interest" description="Disordered" evidence="1">
    <location>
        <begin position="486"/>
        <end position="525"/>
    </location>
</feature>
<reference evidence="3" key="2">
    <citation type="submission" date="2020-04" db="EMBL/GenBank/DDBJ databases">
        <authorList>
            <consortium name="NCBI Genome Project"/>
        </authorList>
    </citation>
    <scope>NUCLEOTIDE SEQUENCE</scope>
    <source>
        <strain evidence="3">CBS 342.82</strain>
    </source>
</reference>
<evidence type="ECO:0000313" key="2">
    <source>
        <dbReference type="Proteomes" id="UP000504637"/>
    </source>
</evidence>
<evidence type="ECO:0000313" key="3">
    <source>
        <dbReference type="RefSeq" id="XP_033455341.1"/>
    </source>
</evidence>
<dbReference type="AlphaFoldDB" id="A0A6J3LR44"/>
<gene>
    <name evidence="3" type="ORF">K489DRAFT_327858</name>
</gene>
<evidence type="ECO:0008006" key="4">
    <source>
        <dbReference type="Google" id="ProtNLM"/>
    </source>
</evidence>
<dbReference type="Gene3D" id="2.60.120.650">
    <property type="entry name" value="Cupin"/>
    <property type="match status" value="1"/>
</dbReference>
<organism evidence="3">
    <name type="scientific">Dissoconium aciculare CBS 342.82</name>
    <dbReference type="NCBI Taxonomy" id="1314786"/>
    <lineage>
        <taxon>Eukaryota</taxon>
        <taxon>Fungi</taxon>
        <taxon>Dikarya</taxon>
        <taxon>Ascomycota</taxon>
        <taxon>Pezizomycotina</taxon>
        <taxon>Dothideomycetes</taxon>
        <taxon>Dothideomycetidae</taxon>
        <taxon>Mycosphaerellales</taxon>
        <taxon>Dissoconiaceae</taxon>
        <taxon>Dissoconium</taxon>
    </lineage>
</organism>
<name>A0A6J3LR44_9PEZI</name>
<keyword evidence="2" id="KW-1185">Reference proteome</keyword>